<keyword evidence="9" id="KW-1133">Transmembrane helix</keyword>
<dbReference type="PANTHER" id="PTHR46300">
    <property type="entry name" value="P450, PUTATIVE (EUROFUNG)-RELATED-RELATED"/>
    <property type="match status" value="1"/>
</dbReference>
<evidence type="ECO:0000313" key="11">
    <source>
        <dbReference type="Proteomes" id="UP001161757"/>
    </source>
</evidence>
<dbReference type="PANTHER" id="PTHR46300:SF2">
    <property type="entry name" value="CYTOCHROME P450 MONOOXYGENASE ALNH-RELATED"/>
    <property type="match status" value="1"/>
</dbReference>
<keyword evidence="3 7" id="KW-0479">Metal-binding</keyword>
<dbReference type="GO" id="GO:0016705">
    <property type="term" value="F:oxidoreductase activity, acting on paired donors, with incorporation or reduction of molecular oxygen"/>
    <property type="evidence" value="ECO:0007669"/>
    <property type="project" value="InterPro"/>
</dbReference>
<keyword evidence="9" id="KW-0472">Membrane</keyword>
<sequence>MAASISPSVIMTQISHYLNPNETADALFFQPHTAVTAIGTYKWLIGTGIFLLVTAIQIIKYMRRDRPPPGLKLIPGPRSTIPYIGRVHDVDPNAPWFAMKKFCDEYNGIFRSTICGEMHIWVGDQKIAYDLLCKKARIYSSRPMVPAVPGSDSQGQYLPLLAHDDHWRNQRKFAHTVLTQGFNSKYYGYVSHECKRFLYKLLVDPKDHFALTDRFCGRIAARLGYGSPASAAAHCKNAGEFIPQISPSGPITNLLPFLGGLPEWLNTSKRKVRERREKEEKLWKGLMKQVREEMNQGVAPISYARTYFERKEAEGGSRSFGFDDHEAAYAVGMLVTVAIFTIGGPLYCFFLAMVLHPEWQEKVRKEYDEVIGDRVVEVSDAPNLPILRAAIKECVRWRPPVPLGVPRLLEEDDEWNGYYLPKGAVIHAVDLALARNPELYPDPESYNPDRWLNKDFPTYKEPLTEHPRLMGHHGFGMGRRMCPGIEVTEAELLVACGSIIGSFELKPVMDANGQPKWPDSNAFTPNLIGGPLPFEMDVKVRSPEKAARIKAWYEESVADEMAGKIAAGLAH</sequence>
<feature type="binding site" description="axial binding residue" evidence="7">
    <location>
        <position position="482"/>
    </location>
    <ligand>
        <name>heme</name>
        <dbReference type="ChEBI" id="CHEBI:30413"/>
    </ligand>
    <ligandPart>
        <name>Fe</name>
        <dbReference type="ChEBI" id="CHEBI:18248"/>
    </ligandPart>
</feature>
<dbReference type="GO" id="GO:0005506">
    <property type="term" value="F:iron ion binding"/>
    <property type="evidence" value="ECO:0007669"/>
    <property type="project" value="InterPro"/>
</dbReference>
<feature type="transmembrane region" description="Helical" evidence="9">
    <location>
        <begin position="327"/>
        <end position="355"/>
    </location>
</feature>
<dbReference type="GO" id="GO:0020037">
    <property type="term" value="F:heme binding"/>
    <property type="evidence" value="ECO:0007669"/>
    <property type="project" value="InterPro"/>
</dbReference>
<evidence type="ECO:0000313" key="10">
    <source>
        <dbReference type="EMBL" id="KAJ8993851.1"/>
    </source>
</evidence>
<dbReference type="SUPFAM" id="SSF48264">
    <property type="entry name" value="Cytochrome P450"/>
    <property type="match status" value="1"/>
</dbReference>
<evidence type="ECO:0000256" key="6">
    <source>
        <dbReference type="ARBA" id="ARBA00023033"/>
    </source>
</evidence>
<dbReference type="InterPro" id="IPR036396">
    <property type="entry name" value="Cyt_P450_sf"/>
</dbReference>
<comment type="cofactor">
    <cofactor evidence="1 7">
        <name>heme</name>
        <dbReference type="ChEBI" id="CHEBI:30413"/>
    </cofactor>
</comment>
<dbReference type="PRINTS" id="PR00385">
    <property type="entry name" value="P450"/>
</dbReference>
<proteinExistence type="inferred from homology"/>
<evidence type="ECO:0000256" key="9">
    <source>
        <dbReference type="SAM" id="Phobius"/>
    </source>
</evidence>
<organism evidence="10 11">
    <name type="scientific">Exophiala dermatitidis</name>
    <name type="common">Black yeast-like fungus</name>
    <name type="synonym">Wangiella dermatitidis</name>
    <dbReference type="NCBI Taxonomy" id="5970"/>
    <lineage>
        <taxon>Eukaryota</taxon>
        <taxon>Fungi</taxon>
        <taxon>Dikarya</taxon>
        <taxon>Ascomycota</taxon>
        <taxon>Pezizomycotina</taxon>
        <taxon>Eurotiomycetes</taxon>
        <taxon>Chaetothyriomycetidae</taxon>
        <taxon>Chaetothyriales</taxon>
        <taxon>Herpotrichiellaceae</taxon>
        <taxon>Exophiala</taxon>
    </lineage>
</organism>
<comment type="caution">
    <text evidence="10">The sequence shown here is derived from an EMBL/GenBank/DDBJ whole genome shotgun (WGS) entry which is preliminary data.</text>
</comment>
<protein>
    <recommendedName>
        <fullName evidence="12">Cytochrome P450 oxidoreductase</fullName>
    </recommendedName>
</protein>
<dbReference type="AlphaFoldDB" id="A0AAN6F0Q7"/>
<keyword evidence="7 8" id="KW-0349">Heme</keyword>
<evidence type="ECO:0000256" key="7">
    <source>
        <dbReference type="PIRSR" id="PIRSR602401-1"/>
    </source>
</evidence>
<dbReference type="Pfam" id="PF00067">
    <property type="entry name" value="p450"/>
    <property type="match status" value="1"/>
</dbReference>
<feature type="transmembrane region" description="Helical" evidence="9">
    <location>
        <begin position="43"/>
        <end position="62"/>
    </location>
</feature>
<evidence type="ECO:0008006" key="12">
    <source>
        <dbReference type="Google" id="ProtNLM"/>
    </source>
</evidence>
<evidence type="ECO:0000256" key="2">
    <source>
        <dbReference type="ARBA" id="ARBA00010617"/>
    </source>
</evidence>
<keyword evidence="5 7" id="KW-0408">Iron</keyword>
<keyword evidence="9" id="KW-0812">Transmembrane</keyword>
<dbReference type="InterPro" id="IPR002401">
    <property type="entry name" value="Cyt_P450_E_grp-I"/>
</dbReference>
<accession>A0AAN6F0Q7</accession>
<dbReference type="EMBL" id="JAJGCB010000003">
    <property type="protein sequence ID" value="KAJ8993851.1"/>
    <property type="molecule type" value="Genomic_DNA"/>
</dbReference>
<gene>
    <name evidence="10" type="ORF">HRR80_002354</name>
</gene>
<dbReference type="PRINTS" id="PR00463">
    <property type="entry name" value="EP450I"/>
</dbReference>
<keyword evidence="6 8" id="KW-0503">Monooxygenase</keyword>
<dbReference type="Proteomes" id="UP001161757">
    <property type="component" value="Unassembled WGS sequence"/>
</dbReference>
<evidence type="ECO:0000256" key="8">
    <source>
        <dbReference type="RuleBase" id="RU000461"/>
    </source>
</evidence>
<evidence type="ECO:0000256" key="4">
    <source>
        <dbReference type="ARBA" id="ARBA00023002"/>
    </source>
</evidence>
<dbReference type="GO" id="GO:0004497">
    <property type="term" value="F:monooxygenase activity"/>
    <property type="evidence" value="ECO:0007669"/>
    <property type="project" value="UniProtKB-KW"/>
</dbReference>
<dbReference type="InterPro" id="IPR017972">
    <property type="entry name" value="Cyt_P450_CS"/>
</dbReference>
<evidence type="ECO:0000256" key="3">
    <source>
        <dbReference type="ARBA" id="ARBA00022723"/>
    </source>
</evidence>
<dbReference type="PROSITE" id="PS00086">
    <property type="entry name" value="CYTOCHROME_P450"/>
    <property type="match status" value="1"/>
</dbReference>
<evidence type="ECO:0000256" key="1">
    <source>
        <dbReference type="ARBA" id="ARBA00001971"/>
    </source>
</evidence>
<evidence type="ECO:0000256" key="5">
    <source>
        <dbReference type="ARBA" id="ARBA00023004"/>
    </source>
</evidence>
<comment type="similarity">
    <text evidence="2 8">Belongs to the cytochrome P450 family.</text>
</comment>
<dbReference type="InterPro" id="IPR001128">
    <property type="entry name" value="Cyt_P450"/>
</dbReference>
<dbReference type="InterPro" id="IPR050364">
    <property type="entry name" value="Cytochrome_P450_fung"/>
</dbReference>
<dbReference type="Gene3D" id="1.10.630.10">
    <property type="entry name" value="Cytochrome P450"/>
    <property type="match status" value="1"/>
</dbReference>
<reference evidence="10" key="1">
    <citation type="submission" date="2023-01" db="EMBL/GenBank/DDBJ databases">
        <title>Exophiala dermititidis isolated from Cystic Fibrosis Patient.</title>
        <authorList>
            <person name="Kurbessoian T."/>
            <person name="Crocker A."/>
            <person name="Murante D."/>
            <person name="Hogan D.A."/>
            <person name="Stajich J.E."/>
        </authorList>
    </citation>
    <scope>NUCLEOTIDE SEQUENCE</scope>
    <source>
        <strain evidence="10">Ex8</strain>
    </source>
</reference>
<name>A0AAN6F0Q7_EXODE</name>
<keyword evidence="4 8" id="KW-0560">Oxidoreductase</keyword>